<dbReference type="AlphaFoldDB" id="A0A7E4VAD7"/>
<keyword evidence="1" id="KW-1185">Reference proteome</keyword>
<dbReference type="WBParaSite" id="Pan_g1795.t1">
    <property type="protein sequence ID" value="Pan_g1795.t1"/>
    <property type="gene ID" value="Pan_g1795"/>
</dbReference>
<proteinExistence type="predicted"/>
<protein>
    <submittedName>
        <fullName evidence="2">DUF72 domain-containing protein</fullName>
    </submittedName>
</protein>
<reference evidence="2" key="2">
    <citation type="submission" date="2020-10" db="UniProtKB">
        <authorList>
            <consortium name="WormBaseParasite"/>
        </authorList>
    </citation>
    <scope>IDENTIFICATION</scope>
</reference>
<organism evidence="1 2">
    <name type="scientific">Panagrellus redivivus</name>
    <name type="common">Microworm</name>
    <dbReference type="NCBI Taxonomy" id="6233"/>
    <lineage>
        <taxon>Eukaryota</taxon>
        <taxon>Metazoa</taxon>
        <taxon>Ecdysozoa</taxon>
        <taxon>Nematoda</taxon>
        <taxon>Chromadorea</taxon>
        <taxon>Rhabditida</taxon>
        <taxon>Tylenchina</taxon>
        <taxon>Panagrolaimomorpha</taxon>
        <taxon>Panagrolaimoidea</taxon>
        <taxon>Panagrolaimidae</taxon>
        <taxon>Panagrellus</taxon>
    </lineage>
</organism>
<reference evidence="1" key="1">
    <citation type="journal article" date="2013" name="Genetics">
        <title>The draft genome and transcriptome of Panagrellus redivivus are shaped by the harsh demands of a free-living lifestyle.</title>
        <authorList>
            <person name="Srinivasan J."/>
            <person name="Dillman A.R."/>
            <person name="Macchietto M.G."/>
            <person name="Heikkinen L."/>
            <person name="Lakso M."/>
            <person name="Fracchia K.M."/>
            <person name="Antoshechkin I."/>
            <person name="Mortazavi A."/>
            <person name="Wong G."/>
            <person name="Sternberg P.W."/>
        </authorList>
    </citation>
    <scope>NUCLEOTIDE SEQUENCE [LARGE SCALE GENOMIC DNA]</scope>
    <source>
        <strain evidence="1">MT8872</strain>
    </source>
</reference>
<evidence type="ECO:0000313" key="2">
    <source>
        <dbReference type="WBParaSite" id="Pan_g1795.t1"/>
    </source>
</evidence>
<name>A0A7E4VAD7_PANRE</name>
<accession>A0A7E4VAD7</accession>
<dbReference type="Proteomes" id="UP000492821">
    <property type="component" value="Unassembled WGS sequence"/>
</dbReference>
<sequence length="190" mass="22261">MTESLLLAFAKKQIRVNKFGGFPQQEQYPDGFHRLPAFVAAFPAVTTFQYPCSAYTGWLQDLLKLKKYDLKAFYISSNSFEKLFSFRPKEMLKFIKRQSKHNEDFCLYMDYSVNDITPIELERIHSLFEPYFEQQDSLTDCHLSMCIFNVSGNTSDWYRFKQRSVSDYAFAYLACAFNFQQRHAGCAVSI</sequence>
<evidence type="ECO:0000313" key="1">
    <source>
        <dbReference type="Proteomes" id="UP000492821"/>
    </source>
</evidence>